<gene>
    <name evidence="1" type="ORF">GCM10007424_23400</name>
</gene>
<sequence length="124" mass="14298">MKAIYEILGLTPQRYEELVTDLFVNWAGKHCIRPTDYQHILANPAISKWFRSELSFIEEDLKEDISDYGSEKISPYKGEKIYAVGTERILNHYPKSLLEAAQPLKRGVTLTIQRGIPISYLKLN</sequence>
<evidence type="ECO:0000313" key="1">
    <source>
        <dbReference type="EMBL" id="GGB82686.1"/>
    </source>
</evidence>
<evidence type="ECO:0000313" key="2">
    <source>
        <dbReference type="Proteomes" id="UP000615760"/>
    </source>
</evidence>
<organism evidence="1 2">
    <name type="scientific">Flavobacterium suaedae</name>
    <dbReference type="NCBI Taxonomy" id="1767027"/>
    <lineage>
        <taxon>Bacteria</taxon>
        <taxon>Pseudomonadati</taxon>
        <taxon>Bacteroidota</taxon>
        <taxon>Flavobacteriia</taxon>
        <taxon>Flavobacteriales</taxon>
        <taxon>Flavobacteriaceae</taxon>
        <taxon>Flavobacterium</taxon>
    </lineage>
</organism>
<keyword evidence="2" id="KW-1185">Reference proteome</keyword>
<dbReference type="Proteomes" id="UP000615760">
    <property type="component" value="Unassembled WGS sequence"/>
</dbReference>
<comment type="caution">
    <text evidence="1">The sequence shown here is derived from an EMBL/GenBank/DDBJ whole genome shotgun (WGS) entry which is preliminary data.</text>
</comment>
<protein>
    <submittedName>
        <fullName evidence="1">Uncharacterized protein</fullName>
    </submittedName>
</protein>
<proteinExistence type="predicted"/>
<dbReference type="EMBL" id="BMJE01000006">
    <property type="protein sequence ID" value="GGB82686.1"/>
    <property type="molecule type" value="Genomic_DNA"/>
</dbReference>
<dbReference type="RefSeq" id="WP_188621485.1">
    <property type="nucleotide sequence ID" value="NZ_BMJE01000006.1"/>
</dbReference>
<name>A0ABQ1JZB2_9FLAO</name>
<reference evidence="2" key="1">
    <citation type="journal article" date="2019" name="Int. J. Syst. Evol. Microbiol.">
        <title>The Global Catalogue of Microorganisms (GCM) 10K type strain sequencing project: providing services to taxonomists for standard genome sequencing and annotation.</title>
        <authorList>
            <consortium name="The Broad Institute Genomics Platform"/>
            <consortium name="The Broad Institute Genome Sequencing Center for Infectious Disease"/>
            <person name="Wu L."/>
            <person name="Ma J."/>
        </authorList>
    </citation>
    <scope>NUCLEOTIDE SEQUENCE [LARGE SCALE GENOMIC DNA]</scope>
    <source>
        <strain evidence="2">CGMCC 1.15461</strain>
    </source>
</reference>
<accession>A0ABQ1JZB2</accession>